<feature type="repeat" description="TPR" evidence="3">
    <location>
        <begin position="121"/>
        <end position="154"/>
    </location>
</feature>
<evidence type="ECO:0000313" key="5">
    <source>
        <dbReference type="Proteomes" id="UP001628179"/>
    </source>
</evidence>
<dbReference type="PANTHER" id="PTHR45641:SF19">
    <property type="entry name" value="NEPHROCYSTIN-3"/>
    <property type="match status" value="1"/>
</dbReference>
<evidence type="ECO:0000313" key="4">
    <source>
        <dbReference type="EMBL" id="GAB1312456.1"/>
    </source>
</evidence>
<evidence type="ECO:0008006" key="6">
    <source>
        <dbReference type="Google" id="ProtNLM"/>
    </source>
</evidence>
<keyword evidence="2 3" id="KW-0802">TPR repeat</keyword>
<gene>
    <name evidence="4" type="ORF">MFIFM68171_02666</name>
</gene>
<dbReference type="GeneID" id="98173411"/>
<dbReference type="InterPro" id="IPR011990">
    <property type="entry name" value="TPR-like_helical_dom_sf"/>
</dbReference>
<feature type="repeat" description="TPR" evidence="3">
    <location>
        <begin position="290"/>
        <end position="323"/>
    </location>
</feature>
<sequence length="389" mass="44650">MSIHRVAQSTRLKMLGQPERQEAFDMVLSILAARFPQQVLGNHMHELWEGCETFLDQVLAFDKAVQRWQPSLLETKVYVNMMCDCTWYLWEIGQHDEALTRLEWLERLCSRTIGLHTLEGARILVNRGCVFSTLNRYEEAGMLFEHALQIRSQMLSGDHPLLANSYMQMGNYYTSLGKVDDAVEAHEKVIQIRLGSPTTTPSSMAVSYFNYCRSLLLCGRFDEAERYLRKAEDVEMRVRDGRERLYCRNHRLYILGNILARRGKIEKALVVHSEAYEIRRDLGVSPYLVGASLHKIGTLYHRLGKRDQAIETFQDAISLLNSFLGPTEAKLARLARTEMMLAEILATGQEAANWRDVAVQHYCRAVGKDCPAEDWSQVDFDSLVPVIDR</sequence>
<dbReference type="SUPFAM" id="SSF48452">
    <property type="entry name" value="TPR-like"/>
    <property type="match status" value="1"/>
</dbReference>
<dbReference type="InterPro" id="IPR019734">
    <property type="entry name" value="TPR_rpt"/>
</dbReference>
<evidence type="ECO:0000256" key="2">
    <source>
        <dbReference type="ARBA" id="ARBA00022803"/>
    </source>
</evidence>
<organism evidence="4 5">
    <name type="scientific">Madurella fahalii</name>
    <dbReference type="NCBI Taxonomy" id="1157608"/>
    <lineage>
        <taxon>Eukaryota</taxon>
        <taxon>Fungi</taxon>
        <taxon>Dikarya</taxon>
        <taxon>Ascomycota</taxon>
        <taxon>Pezizomycotina</taxon>
        <taxon>Sordariomycetes</taxon>
        <taxon>Sordariomycetidae</taxon>
        <taxon>Sordariales</taxon>
        <taxon>Sordariales incertae sedis</taxon>
        <taxon>Madurella</taxon>
    </lineage>
</organism>
<accession>A0ABQ0G3W7</accession>
<dbReference type="Pfam" id="PF13424">
    <property type="entry name" value="TPR_12"/>
    <property type="match status" value="2"/>
</dbReference>
<keyword evidence="5" id="KW-1185">Reference proteome</keyword>
<evidence type="ECO:0000256" key="3">
    <source>
        <dbReference type="PROSITE-ProRule" id="PRU00339"/>
    </source>
</evidence>
<dbReference type="Gene3D" id="1.25.40.10">
    <property type="entry name" value="Tetratricopeptide repeat domain"/>
    <property type="match status" value="2"/>
</dbReference>
<protein>
    <recommendedName>
        <fullName evidence="6">Tetratricopeptide repeat protein</fullName>
    </recommendedName>
</protein>
<reference evidence="4 5" key="1">
    <citation type="submission" date="2024-09" db="EMBL/GenBank/DDBJ databases">
        <title>Itraconazole resistance in Madurella fahalii resulting from another homologue of gene encoding cytochrome P450 14-alpha sterol demethylase (CYP51).</title>
        <authorList>
            <person name="Yoshioka I."/>
            <person name="Fahal A.H."/>
            <person name="Kaneko S."/>
            <person name="Yaguchi T."/>
        </authorList>
    </citation>
    <scope>NUCLEOTIDE SEQUENCE [LARGE SCALE GENOMIC DNA]</scope>
    <source>
        <strain evidence="4 5">IFM 68171</strain>
    </source>
</reference>
<comment type="caution">
    <text evidence="4">The sequence shown here is derived from an EMBL/GenBank/DDBJ whole genome shotgun (WGS) entry which is preliminary data.</text>
</comment>
<dbReference type="Proteomes" id="UP001628179">
    <property type="component" value="Unassembled WGS sequence"/>
</dbReference>
<dbReference type="PROSITE" id="PS50005">
    <property type="entry name" value="TPR"/>
    <property type="match status" value="3"/>
</dbReference>
<feature type="repeat" description="TPR" evidence="3">
    <location>
        <begin position="163"/>
        <end position="196"/>
    </location>
</feature>
<name>A0ABQ0G3W7_9PEZI</name>
<keyword evidence="1" id="KW-0677">Repeat</keyword>
<dbReference type="RefSeq" id="XP_070914189.1">
    <property type="nucleotide sequence ID" value="XM_071058088.1"/>
</dbReference>
<dbReference type="InterPro" id="IPR011717">
    <property type="entry name" value="TPR-4"/>
</dbReference>
<dbReference type="EMBL" id="BAAFSV010000001">
    <property type="protein sequence ID" value="GAB1312456.1"/>
    <property type="molecule type" value="Genomic_DNA"/>
</dbReference>
<proteinExistence type="predicted"/>
<evidence type="ECO:0000256" key="1">
    <source>
        <dbReference type="ARBA" id="ARBA00022737"/>
    </source>
</evidence>
<dbReference type="SMART" id="SM00028">
    <property type="entry name" value="TPR"/>
    <property type="match status" value="5"/>
</dbReference>
<dbReference type="PANTHER" id="PTHR45641">
    <property type="entry name" value="TETRATRICOPEPTIDE REPEAT PROTEIN (AFU_ORTHOLOGUE AFUA_6G03870)"/>
    <property type="match status" value="1"/>
</dbReference>
<dbReference type="Pfam" id="PF07721">
    <property type="entry name" value="TPR_4"/>
    <property type="match status" value="1"/>
</dbReference>